<dbReference type="Proteomes" id="UP000284702">
    <property type="component" value="Unassembled WGS sequence"/>
</dbReference>
<feature type="region of interest" description="Disordered" evidence="5">
    <location>
        <begin position="1689"/>
        <end position="1717"/>
    </location>
</feature>
<keyword evidence="9" id="KW-1185">Reference proteome</keyword>
<accession>A0A3R7Y1Y0</accession>
<feature type="domain" description="NUA/TPR/MLP1-2-like" evidence="7">
    <location>
        <begin position="467"/>
        <end position="546"/>
    </location>
</feature>
<evidence type="ECO:0000256" key="1">
    <source>
        <dbReference type="ARBA" id="ARBA00004123"/>
    </source>
</evidence>
<feature type="region of interest" description="Disordered" evidence="5">
    <location>
        <begin position="615"/>
        <end position="639"/>
    </location>
</feature>
<feature type="compositionally biased region" description="Polar residues" evidence="5">
    <location>
        <begin position="1803"/>
        <end position="1813"/>
    </location>
</feature>
<dbReference type="Pfam" id="PF25785">
    <property type="entry name" value="TPR"/>
    <property type="match status" value="1"/>
</dbReference>
<feature type="coiled-coil region" evidence="4">
    <location>
        <begin position="690"/>
        <end position="745"/>
    </location>
</feature>
<dbReference type="Pfam" id="PF07926">
    <property type="entry name" value="TPR_MLP1_2"/>
    <property type="match status" value="1"/>
</dbReference>
<sequence length="1813" mass="198883">MHTIRHPPCLTSLFTAASRPAQKEGGENSARSKMELNQEQLVHELERKHMATSEALLASKARADALEAEVHSLKADAEVHLKHLQGAKSAEHELSIELAQITREKAQLDVQLHSALTLSDQRLEEVRAERERAADQAKKLVELQTSETRALQAQAHLEAKLSPLQLEVARLHKDREHDKVQVEELQNRLVEKSKALTEFRLKHNKKLSEVEHQNASLTEDVDELKKSLQRVTADNAALKDELRIARENAMELHAEHSRALGHLEKELSAQHRLTDLYKDAASDSNLQVESLHAKCETLQTALQEAEDALAEESQKVREETQAHTMHLFTEQTQVSEKKIDELDVALRKALARVAELEAAQSAAATQVATIADLSPTAGDLHLATHGLSPTDMYNRIVELDKQVLDERATKETLEKYLERILNEVTSKAPYLDRLKKENARALAAHDQLSERLDVCMHDLSRAREHLRGAQADKKAVESERDALQQSVADLSKQIQQLLFQSLQTQSSNTTSVVVDSSESLVVFRNVDELQTRNQQLLRIVRELSEAKGGNSTGGSVVVTIEPDDGGMCTSAQWEKVQDELTTLRAEREREQEMVAAVVKQRDMYRVLLSQADSRVVDHHATPSSSPPRPSSLLSPTESHEARMLRELRLEYDDYKKEKQAVVTELRDTVDGLRVECSKAKMGGLEANVHVKTLTDKVAIVEARKADADKELARFRSKYDQSNALLIQTQQQAADLNAKLDASVAEVKALHGDLQKTKSELAFLTSQDERHRVELATVRAEQTSQLKLMEAVHRIEAHQTDRQAHELDRLSALATGLQVKLADKQRALDDAQSLASAKIAELTLEAKQVRKVLDAEKSAHAAVREVKAGLDEQVKALNGQIASLSQEVAGLKVQLKKGAGVAAAERVSSLETQLHDAKQELHAALAAKQTAELHADQYKVISEANEKSFAVLSASSEKLQAEHDAATKSIADELATAKHDLAELQTKMLNNIAEENKLRDEMDSWDQTKREELRQSHDRVVVAESQLASCKQELATVKDSLAALQADLTTAQDNYSRELQAHATAEQTLNDLRKQVDAAAKATKAAEAQRDELQHALDGVDAQHTRVADTLKGALAESQAAVESLTEQNALLHSQLDVLTQDFNRLHEAATLKAFHDRDVTPETEHDKQVRELRGIISSLRRDVEIAHSKSDVAKQEVLRHQTQVKSLEKALDRLKAEYQVVSQEQAKILTASEQTKRSAQLDTLSLLRESNAMLRDENDKNLAKVREKDAVIASLEAKIQPLQTSENMLKAQLQALKEDVESVTQANKRWKDRVNQLIEKYQQHEQVCLERTQLKARVDELVAATQAVSTEDKKRIEELVTEKKHAEERLARMRLFVKDWQQQAKAAKERVAELEATKSETESNEKAALEDKVKALDDQVKALDQKAKLSDERLKLAEAELKAKLESETKKNNALKDMNTKLLQRCNAFRQEIAELKTATRVLEAPEPTSVAAELPTTKEDAAVEAEQPPPVAAPVVTRPLPLVTEPVVEAPAAAVNPPLPPAESPVVVPVAAAAAQLPSPTPPVPPEEPKAPPAADDPEKIRELALRTLLMKSKKLAKEPTPPPVPLVAPPAAPSPAEVVATTDVAPTTEALSVDVSTAVVSAFSSSSSTTSIATTSALDPSAPVFTSGFGAFAASKGLASFGAFKPKSAEATSATAPPSNPFLNLAPPSASGSTPALVFGKPNITLPVPTLSDASQPALVVDREAEELKRQERALRFNAAAAAAAEKSNKRPAAGAADAPPPTKKANTEAVEDEEKDAAPDNQQTPPGAAD</sequence>
<evidence type="ECO:0000256" key="5">
    <source>
        <dbReference type="SAM" id="MobiDB-lite"/>
    </source>
</evidence>
<dbReference type="PANTHER" id="PTHR18898">
    <property type="entry name" value="NUCLEOPROTEIN TPR-RELATED"/>
    <property type="match status" value="1"/>
</dbReference>
<feature type="coiled-coil region" evidence="4">
    <location>
        <begin position="1197"/>
        <end position="1224"/>
    </location>
</feature>
<feature type="region of interest" description="Disordered" evidence="5">
    <location>
        <begin position="1557"/>
        <end position="1580"/>
    </location>
</feature>
<dbReference type="GO" id="GO:0017056">
    <property type="term" value="F:structural constituent of nuclear pore"/>
    <property type="evidence" value="ECO:0007669"/>
    <property type="project" value="TreeGrafter"/>
</dbReference>
<dbReference type="GO" id="GO:0006606">
    <property type="term" value="P:protein import into nucleus"/>
    <property type="evidence" value="ECO:0007669"/>
    <property type="project" value="InterPro"/>
</dbReference>
<gene>
    <name evidence="8" type="ORF">B5M09_010659</name>
</gene>
<evidence type="ECO:0000313" key="8">
    <source>
        <dbReference type="EMBL" id="RQM19249.1"/>
    </source>
</evidence>
<evidence type="ECO:0000259" key="7">
    <source>
        <dbReference type="Pfam" id="PF25785"/>
    </source>
</evidence>
<dbReference type="InterPro" id="IPR057974">
    <property type="entry name" value="NUA/TPR/MLP1-2-like_dom"/>
</dbReference>
<comment type="subcellular location">
    <subcellularLocation>
        <location evidence="1">Nucleus</location>
    </subcellularLocation>
</comment>
<reference evidence="8" key="1">
    <citation type="submission" date="2018-07" db="EMBL/GenBank/DDBJ databases">
        <title>Annotation of Aphanomyces astaci genome assembly.</title>
        <authorList>
            <person name="Studholme D.J."/>
        </authorList>
    </citation>
    <scope>NUCLEOTIDE SEQUENCE [LARGE SCALE GENOMIC DNA]</scope>
    <source>
        <strain evidence="8">Pc</strain>
    </source>
</reference>
<evidence type="ECO:0000256" key="3">
    <source>
        <dbReference type="ARBA" id="ARBA00023242"/>
    </source>
</evidence>
<dbReference type="GO" id="GO:0006406">
    <property type="term" value="P:mRNA export from nucleus"/>
    <property type="evidence" value="ECO:0007669"/>
    <property type="project" value="TreeGrafter"/>
</dbReference>
<keyword evidence="3" id="KW-0539">Nucleus</keyword>
<dbReference type="Gene3D" id="1.10.287.1490">
    <property type="match status" value="1"/>
</dbReference>
<dbReference type="EMBL" id="MZMZ02004497">
    <property type="protein sequence ID" value="RQM19249.1"/>
    <property type="molecule type" value="Genomic_DNA"/>
</dbReference>
<dbReference type="InterPro" id="IPR012929">
    <property type="entry name" value="Nucleoprot-TPR/MLP1-2_dom"/>
</dbReference>
<feature type="region of interest" description="Disordered" evidence="5">
    <location>
        <begin position="1762"/>
        <end position="1813"/>
    </location>
</feature>
<dbReference type="PANTHER" id="PTHR18898:SF2">
    <property type="entry name" value="NUCLEOPROTEIN TPR"/>
    <property type="match status" value="1"/>
</dbReference>
<feature type="coiled-coil region" evidence="4">
    <location>
        <begin position="288"/>
        <end position="359"/>
    </location>
</feature>
<evidence type="ECO:0000259" key="6">
    <source>
        <dbReference type="Pfam" id="PF07926"/>
    </source>
</evidence>
<keyword evidence="2 4" id="KW-0175">Coiled coil</keyword>
<feature type="coiled-coil region" evidence="4">
    <location>
        <begin position="1286"/>
        <end position="1479"/>
    </location>
</feature>
<evidence type="ECO:0000256" key="4">
    <source>
        <dbReference type="SAM" id="Coils"/>
    </source>
</evidence>
<feature type="domain" description="Nucleoprotein TPR/MLP1-2" evidence="6">
    <location>
        <begin position="1011"/>
        <end position="1136"/>
    </location>
</feature>
<feature type="coiled-coil region" evidence="4">
    <location>
        <begin position="1026"/>
        <end position="1141"/>
    </location>
</feature>
<organism evidence="8 9">
    <name type="scientific">Aphanomyces astaci</name>
    <name type="common">Crayfish plague agent</name>
    <dbReference type="NCBI Taxonomy" id="112090"/>
    <lineage>
        <taxon>Eukaryota</taxon>
        <taxon>Sar</taxon>
        <taxon>Stramenopiles</taxon>
        <taxon>Oomycota</taxon>
        <taxon>Saprolegniomycetes</taxon>
        <taxon>Saprolegniales</taxon>
        <taxon>Verrucalvaceae</taxon>
        <taxon>Aphanomyces</taxon>
    </lineage>
</organism>
<dbReference type="VEuPathDB" id="FungiDB:H257_01424"/>
<evidence type="ECO:0000313" key="9">
    <source>
        <dbReference type="Proteomes" id="UP000284702"/>
    </source>
</evidence>
<feature type="coiled-coil region" evidence="4">
    <location>
        <begin position="116"/>
        <end position="143"/>
    </location>
</feature>
<feature type="coiled-coil region" evidence="4">
    <location>
        <begin position="168"/>
        <end position="255"/>
    </location>
</feature>
<feature type="compositionally biased region" description="Low complexity" evidence="5">
    <location>
        <begin position="1689"/>
        <end position="1699"/>
    </location>
</feature>
<protein>
    <submittedName>
        <fullName evidence="8">Uncharacterized protein</fullName>
    </submittedName>
</protein>
<feature type="coiled-coil region" evidence="4">
    <location>
        <begin position="431"/>
        <end position="500"/>
    </location>
</feature>
<proteinExistence type="predicted"/>
<name>A0A3R7Y1Y0_APHAT</name>
<comment type="caution">
    <text evidence="8">The sequence shown here is derived from an EMBL/GenBank/DDBJ whole genome shotgun (WGS) entry which is preliminary data.</text>
</comment>
<evidence type="ECO:0000256" key="2">
    <source>
        <dbReference type="ARBA" id="ARBA00023054"/>
    </source>
</evidence>
<feature type="coiled-coil region" evidence="4">
    <location>
        <begin position="838"/>
        <end position="926"/>
    </location>
</feature>
<dbReference type="GO" id="GO:0005643">
    <property type="term" value="C:nuclear pore"/>
    <property type="evidence" value="ECO:0007669"/>
    <property type="project" value="TreeGrafter"/>
</dbReference>